<gene>
    <name evidence="1" type="ordered locus">Spica_1506</name>
</gene>
<name>F8EZ58_GRAC1</name>
<dbReference type="AlphaFoldDB" id="F8EZ58"/>
<sequence>MPERKRLFMKILKAELEDCLEDVEDLKNLYERRLLKNDVTNYVYHENEALLKRELNGIRKALEALDLIEIDTYENVDTLAAAVDAMIQKKVLEYEDPEAVYQIAKRKLLKVLRYVNERTN</sequence>
<dbReference type="OrthoDB" id="370293at2"/>
<organism evidence="1 2">
    <name type="scientific">Gracilinema caldarium (strain ATCC 51460 / DSM 7334 / H1)</name>
    <name type="common">Treponema caldarium</name>
    <dbReference type="NCBI Taxonomy" id="744872"/>
    <lineage>
        <taxon>Bacteria</taxon>
        <taxon>Pseudomonadati</taxon>
        <taxon>Spirochaetota</taxon>
        <taxon>Spirochaetia</taxon>
        <taxon>Spirochaetales</taxon>
        <taxon>Breznakiellaceae</taxon>
        <taxon>Gracilinema</taxon>
    </lineage>
</organism>
<evidence type="ECO:0000313" key="2">
    <source>
        <dbReference type="Proteomes" id="UP000000503"/>
    </source>
</evidence>
<proteinExistence type="predicted"/>
<dbReference type="Proteomes" id="UP000000503">
    <property type="component" value="Chromosome"/>
</dbReference>
<dbReference type="eggNOG" id="ENOG502ZGPI">
    <property type="taxonomic scope" value="Bacteria"/>
</dbReference>
<dbReference type="EMBL" id="CP002868">
    <property type="protein sequence ID" value="AEJ19650.1"/>
    <property type="molecule type" value="Genomic_DNA"/>
</dbReference>
<dbReference type="KEGG" id="scd:Spica_1506"/>
<evidence type="ECO:0000313" key="1">
    <source>
        <dbReference type="EMBL" id="AEJ19650.1"/>
    </source>
</evidence>
<dbReference type="RefSeq" id="WP_013968959.1">
    <property type="nucleotide sequence ID" value="NC_015732.1"/>
</dbReference>
<reference evidence="2" key="1">
    <citation type="journal article" date="2013" name="Stand. Genomic Sci.">
        <title>Genome sequence of the thermophilic fresh-water bacterium Spirochaeta caldaria type strain (H1(T)), reclassification of Spirochaeta caldaria, Spirochaeta stenostrepta, and Spirochaeta zuelzerae in the genus Treponema as Treponema caldaria comb. nov., Treponema stenostrepta comb. nov., and Treponema zuelzerae comb. nov., and emendation of the genus Treponema.</title>
        <authorList>
            <person name="Abt B."/>
            <person name="Goker M."/>
            <person name="Scheuner C."/>
            <person name="Han C."/>
            <person name="Lu M."/>
            <person name="Misra M."/>
            <person name="Lapidus A."/>
            <person name="Nolan M."/>
            <person name="Lucas S."/>
            <person name="Hammon N."/>
            <person name="Deshpande S."/>
            <person name="Cheng J.F."/>
            <person name="Tapia R."/>
            <person name="Goodwin L.A."/>
            <person name="Pitluck S."/>
            <person name="Liolios K."/>
            <person name="Pagani I."/>
            <person name="Ivanova N."/>
            <person name="Mavromatis K."/>
            <person name="Mikhailova N."/>
            <person name="Huntemann M."/>
            <person name="Pati A."/>
            <person name="Chen A."/>
            <person name="Palaniappan K."/>
            <person name="Land M."/>
            <person name="Hauser L."/>
            <person name="Jeffries C.D."/>
            <person name="Rohde M."/>
            <person name="Spring S."/>
            <person name="Gronow S."/>
            <person name="Detter J.C."/>
            <person name="Bristow J."/>
            <person name="Eisen J.A."/>
            <person name="Markowitz V."/>
            <person name="Hugenholtz P."/>
            <person name="Kyrpides N.C."/>
            <person name="Woyke T."/>
            <person name="Klenk H.P."/>
        </authorList>
    </citation>
    <scope>NUCLEOTIDE SEQUENCE</scope>
    <source>
        <strain evidence="2">ATCC 51460 / DSM 7334 / H1</strain>
    </source>
</reference>
<accession>F8EZ58</accession>
<dbReference type="HOGENOM" id="CLU_2048681_0_0_12"/>
<keyword evidence="2" id="KW-1185">Reference proteome</keyword>
<dbReference type="STRING" id="744872.Spica_1506"/>
<protein>
    <submittedName>
        <fullName evidence="1">Uncharacterized protein</fullName>
    </submittedName>
</protein>